<protein>
    <submittedName>
        <fullName evidence="1">Uncharacterized protein</fullName>
    </submittedName>
</protein>
<organism evidence="1 2">
    <name type="scientific">Streptococcus salivarius</name>
    <dbReference type="NCBI Taxonomy" id="1304"/>
    <lineage>
        <taxon>Bacteria</taxon>
        <taxon>Bacillati</taxon>
        <taxon>Bacillota</taxon>
        <taxon>Bacilli</taxon>
        <taxon>Lactobacillales</taxon>
        <taxon>Streptococcaceae</taxon>
        <taxon>Streptococcus</taxon>
    </lineage>
</organism>
<evidence type="ECO:0000313" key="1">
    <source>
        <dbReference type="EMBL" id="QEM31956.1"/>
    </source>
</evidence>
<reference evidence="1 2" key="1">
    <citation type="submission" date="2019-06" db="EMBL/GenBank/DDBJ databases">
        <title>Complete genome sequence of Streptococcus salivarius LAB813.</title>
        <authorList>
            <person name="Levesque C.M."/>
            <person name="Gong S.-G."/>
            <person name="Dufour D."/>
            <person name="Barbour A."/>
        </authorList>
    </citation>
    <scope>NUCLEOTIDE SEQUENCE [LARGE SCALE GENOMIC DNA]</scope>
    <source>
        <strain evidence="1 2">LAB813</strain>
    </source>
</reference>
<sequence>MTILPFRKQKMSTNGIKPSLTQEELAELFEEAEVWKLGLNRQCDLNTPSGVILGSSGSGKKVTVKSMEIIPTLLKNIHDR</sequence>
<gene>
    <name evidence="1" type="ORF">FHI56_03270</name>
</gene>
<proteinExistence type="predicted"/>
<evidence type="ECO:0000313" key="2">
    <source>
        <dbReference type="Proteomes" id="UP000322622"/>
    </source>
</evidence>
<name>A0AB37CLB9_STRSL</name>
<dbReference type="AlphaFoldDB" id="A0AB37CLB9"/>
<dbReference type="EMBL" id="CP040804">
    <property type="protein sequence ID" value="QEM31956.1"/>
    <property type="molecule type" value="Genomic_DNA"/>
</dbReference>
<dbReference type="Proteomes" id="UP000322622">
    <property type="component" value="Chromosome"/>
</dbReference>
<accession>A0AB37CLB9</accession>